<dbReference type="PANTHER" id="PTHR34216:SF3">
    <property type="entry name" value="POLY-BETA-1,6-N-ACETYL-D-GLUCOSAMINE N-DEACETYLASE"/>
    <property type="match status" value="1"/>
</dbReference>
<dbReference type="EMBL" id="JAOWKX010000007">
    <property type="protein sequence ID" value="MCV2885833.1"/>
    <property type="molecule type" value="Genomic_DNA"/>
</dbReference>
<dbReference type="Proteomes" id="UP001652504">
    <property type="component" value="Unassembled WGS sequence"/>
</dbReference>
<dbReference type="PROSITE" id="PS51677">
    <property type="entry name" value="NODB"/>
    <property type="match status" value="1"/>
</dbReference>
<evidence type="ECO:0000256" key="2">
    <source>
        <dbReference type="ARBA" id="ARBA00022729"/>
    </source>
</evidence>
<dbReference type="PANTHER" id="PTHR34216">
    <property type="match status" value="1"/>
</dbReference>
<sequence>MKLILKYCVLIFTLILVATKAQGEDNGVILVYHHVSTSTPASTSISPEKFKKHLDYLSEHHHVMALGEMVNKLQRGESLPPRSVAITFDDGYRNIFENAHPLLREKGIPYTVFINPPQIEKRNDQLTWQQVKTMSKEGVTFANHTSDHRHLLEQKPTEDQHQWLERITQDINEAQQALVEQLGDAPKWLAYPYGEYSQTLKERVLELGYIGFGQHSGAVASFSDFGALPRFAAAGIYANLDTLKVKLNSLAMPVTNKTRQDPFTPFIGTQPLQIITLETSDLNTSQVNCFFNGKFMETDKTSTTVVIKPPQPLAAGRTRINCTAPSKTQAGRFYWYSQPWFVPNADGSWLE</sequence>
<evidence type="ECO:0000256" key="3">
    <source>
        <dbReference type="SAM" id="SignalP"/>
    </source>
</evidence>
<name>A0ABT3AAY8_9ALTE</name>
<protein>
    <submittedName>
        <fullName evidence="5">Polysaccharide deacetylase family protein</fullName>
    </submittedName>
</protein>
<feature type="domain" description="NodB homology" evidence="4">
    <location>
        <begin position="82"/>
        <end position="306"/>
    </location>
</feature>
<evidence type="ECO:0000313" key="6">
    <source>
        <dbReference type="Proteomes" id="UP001652504"/>
    </source>
</evidence>
<keyword evidence="6" id="KW-1185">Reference proteome</keyword>
<feature type="signal peptide" evidence="3">
    <location>
        <begin position="1"/>
        <end position="23"/>
    </location>
</feature>
<dbReference type="CDD" id="cd10973">
    <property type="entry name" value="CE4_DAC_u4_5s"/>
    <property type="match status" value="1"/>
</dbReference>
<reference evidence="5 6" key="1">
    <citation type="submission" date="2022-10" db="EMBL/GenBank/DDBJ databases">
        <title>Aestuariibacter sp. AA17 isolated from Montipora capitata coral fragment.</title>
        <authorList>
            <person name="Emsley S.A."/>
            <person name="Pfannmuller K.M."/>
            <person name="Loughran R.M."/>
            <person name="Shlafstein M."/>
            <person name="Papke E."/>
            <person name="Saw J.H."/>
            <person name="Ushijima B."/>
            <person name="Videau P."/>
        </authorList>
    </citation>
    <scope>NUCLEOTIDE SEQUENCE [LARGE SCALE GENOMIC DNA]</scope>
    <source>
        <strain evidence="5 6">AA17</strain>
    </source>
</reference>
<organism evidence="5 6">
    <name type="scientific">Fluctibacter corallii</name>
    <dbReference type="NCBI Taxonomy" id="2984329"/>
    <lineage>
        <taxon>Bacteria</taxon>
        <taxon>Pseudomonadati</taxon>
        <taxon>Pseudomonadota</taxon>
        <taxon>Gammaproteobacteria</taxon>
        <taxon>Alteromonadales</taxon>
        <taxon>Alteromonadaceae</taxon>
        <taxon>Fluctibacter</taxon>
    </lineage>
</organism>
<accession>A0ABT3AAY8</accession>
<dbReference type="Gene3D" id="3.20.20.370">
    <property type="entry name" value="Glycoside hydrolase/deacetylase"/>
    <property type="match status" value="1"/>
</dbReference>
<gene>
    <name evidence="5" type="ORF">OE749_14135</name>
</gene>
<dbReference type="InterPro" id="IPR011330">
    <property type="entry name" value="Glyco_hydro/deAcase_b/a-brl"/>
</dbReference>
<dbReference type="RefSeq" id="WP_263713113.1">
    <property type="nucleotide sequence ID" value="NZ_JAOWKX010000007.1"/>
</dbReference>
<evidence type="ECO:0000256" key="1">
    <source>
        <dbReference type="ARBA" id="ARBA00004613"/>
    </source>
</evidence>
<dbReference type="InterPro" id="IPR002509">
    <property type="entry name" value="NODB_dom"/>
</dbReference>
<comment type="subcellular location">
    <subcellularLocation>
        <location evidence="1">Secreted</location>
    </subcellularLocation>
</comment>
<evidence type="ECO:0000313" key="5">
    <source>
        <dbReference type="EMBL" id="MCV2885833.1"/>
    </source>
</evidence>
<feature type="chain" id="PRO_5045406441" evidence="3">
    <location>
        <begin position="24"/>
        <end position="351"/>
    </location>
</feature>
<evidence type="ECO:0000259" key="4">
    <source>
        <dbReference type="PROSITE" id="PS51677"/>
    </source>
</evidence>
<dbReference type="InterPro" id="IPR051398">
    <property type="entry name" value="Polysacch_Deacetylase"/>
</dbReference>
<dbReference type="SUPFAM" id="SSF88713">
    <property type="entry name" value="Glycoside hydrolase/deacetylase"/>
    <property type="match status" value="1"/>
</dbReference>
<dbReference type="Pfam" id="PF01522">
    <property type="entry name" value="Polysacc_deac_1"/>
    <property type="match status" value="1"/>
</dbReference>
<comment type="caution">
    <text evidence="5">The sequence shown here is derived from an EMBL/GenBank/DDBJ whole genome shotgun (WGS) entry which is preliminary data.</text>
</comment>
<keyword evidence="2 3" id="KW-0732">Signal</keyword>
<proteinExistence type="predicted"/>